<comment type="pathway">
    <text evidence="7">Carbohydrate acid metabolism; 2-dehydro-3-deoxy-D-gluconate degradation; D-glyceraldehyde 3-phosphate and pyruvate from 2-dehydro-3-deoxy-D-gluconate: step 1/2.</text>
</comment>
<dbReference type="PROSITE" id="PS00584">
    <property type="entry name" value="PFKB_KINASES_2"/>
    <property type="match status" value="1"/>
</dbReference>
<keyword evidence="17" id="KW-1185">Reference proteome</keyword>
<dbReference type="OrthoDB" id="9776822at2"/>
<evidence type="ECO:0000256" key="10">
    <source>
        <dbReference type="ARBA" id="ARBA00054997"/>
    </source>
</evidence>
<dbReference type="InterPro" id="IPR029056">
    <property type="entry name" value="Ribokinase-like"/>
</dbReference>
<organism evidence="16 17">
    <name type="scientific">Plesiomonas shigelloides 302-73</name>
    <dbReference type="NCBI Taxonomy" id="1315976"/>
    <lineage>
        <taxon>Bacteria</taxon>
        <taxon>Pseudomonadati</taxon>
        <taxon>Pseudomonadota</taxon>
        <taxon>Gammaproteobacteria</taxon>
        <taxon>Enterobacterales</taxon>
        <taxon>Enterobacteriaceae</taxon>
        <taxon>Plesiomonas</taxon>
    </lineage>
</organism>
<comment type="function">
    <text evidence="10">Catalyzes the phosphorylation of 2-keto-3-deoxygluconate (KDG) to produce 2-keto-3-deoxy-6-phosphogluconate (KDPG).</text>
</comment>
<dbReference type="SUPFAM" id="SSF53613">
    <property type="entry name" value="Ribokinase-like"/>
    <property type="match status" value="1"/>
</dbReference>
<dbReference type="PATRIC" id="fig|1315976.3.peg.855"/>
<dbReference type="AlphaFoldDB" id="R8ATT7"/>
<keyword evidence="2" id="KW-0808">Transferase</keyword>
<dbReference type="RefSeq" id="WP_010862503.1">
    <property type="nucleotide sequence ID" value="NZ_KB944507.1"/>
</dbReference>
<dbReference type="InterPro" id="IPR011611">
    <property type="entry name" value="PfkB_dom"/>
</dbReference>
<dbReference type="GO" id="GO:0006974">
    <property type="term" value="P:DNA damage response"/>
    <property type="evidence" value="ECO:0007669"/>
    <property type="project" value="TreeGrafter"/>
</dbReference>
<protein>
    <recommendedName>
        <fullName evidence="12">2-dehydro-3-deoxygluconokinase</fullName>
        <ecNumber evidence="11">2.7.1.45</ecNumber>
    </recommendedName>
    <alternativeName>
        <fullName evidence="13">2-keto-3-deoxygluconokinase</fullName>
    </alternativeName>
    <alternativeName>
        <fullName evidence="14">3-deoxy-2-oxo-D-gluconate kinase</fullName>
    </alternativeName>
    <alternativeName>
        <fullName evidence="8">KDG kinase</fullName>
    </alternativeName>
</protein>
<feature type="domain" description="Carbohydrate kinase PfkB" evidence="15">
    <location>
        <begin position="3"/>
        <end position="302"/>
    </location>
</feature>
<evidence type="ECO:0000256" key="3">
    <source>
        <dbReference type="ARBA" id="ARBA00022741"/>
    </source>
</evidence>
<dbReference type="FunFam" id="3.40.1190.20:FF:000011">
    <property type="entry name" value="2-dehydro-3-deoxygluconokinase, putative"/>
    <property type="match status" value="1"/>
</dbReference>
<dbReference type="InterPro" id="IPR002173">
    <property type="entry name" value="Carboh/pur_kinase_PfkB_CS"/>
</dbReference>
<evidence type="ECO:0000256" key="13">
    <source>
        <dbReference type="ARBA" id="ARBA00075711"/>
    </source>
</evidence>
<keyword evidence="6" id="KW-0119">Carbohydrate metabolism</keyword>
<evidence type="ECO:0000313" key="16">
    <source>
        <dbReference type="EMBL" id="EON89764.1"/>
    </source>
</evidence>
<dbReference type="HOGENOM" id="CLU_027634_8_0_6"/>
<dbReference type="PANTHER" id="PTHR43085">
    <property type="entry name" value="HEXOKINASE FAMILY MEMBER"/>
    <property type="match status" value="1"/>
</dbReference>
<dbReference type="Gene3D" id="3.40.1190.20">
    <property type="match status" value="1"/>
</dbReference>
<reference evidence="16 17" key="1">
    <citation type="journal article" date="2013" name="Genome Announc.">
        <title>Genome Sequence of Plesiomonas shigelloides Strain 302-73 (Serotype O1).</title>
        <authorList>
            <person name="Pique N."/>
            <person name="Aquilini E."/>
            <person name="Alioto T."/>
            <person name="Minana-Galbis D."/>
            <person name="Tomas J.M."/>
        </authorList>
    </citation>
    <scope>NUCLEOTIDE SEQUENCE [LARGE SCALE GENOMIC DNA]</scope>
    <source>
        <strain evidence="16 17">302-73</strain>
    </source>
</reference>
<comment type="catalytic activity">
    <reaction evidence="9">
        <text>2-dehydro-3-deoxy-D-gluconate + ATP = 2-dehydro-3-deoxy-6-phospho-D-gluconate + ADP + H(+)</text>
        <dbReference type="Rhea" id="RHEA:14797"/>
        <dbReference type="ChEBI" id="CHEBI:15378"/>
        <dbReference type="ChEBI" id="CHEBI:30616"/>
        <dbReference type="ChEBI" id="CHEBI:57569"/>
        <dbReference type="ChEBI" id="CHEBI:57990"/>
        <dbReference type="ChEBI" id="CHEBI:456216"/>
        <dbReference type="EC" id="2.7.1.45"/>
    </reaction>
</comment>
<evidence type="ECO:0000259" key="15">
    <source>
        <dbReference type="Pfam" id="PF00294"/>
    </source>
</evidence>
<name>R8ATT7_PLESH</name>
<evidence type="ECO:0000256" key="8">
    <source>
        <dbReference type="ARBA" id="ARBA00044254"/>
    </source>
</evidence>
<evidence type="ECO:0000256" key="11">
    <source>
        <dbReference type="ARBA" id="ARBA00066369"/>
    </source>
</evidence>
<dbReference type="EC" id="2.7.1.45" evidence="11"/>
<dbReference type="PANTHER" id="PTHR43085:SF15">
    <property type="entry name" value="2-DEHYDRO-3-DEOXYGLUCONOKINASE"/>
    <property type="match status" value="1"/>
</dbReference>
<evidence type="ECO:0000256" key="6">
    <source>
        <dbReference type="ARBA" id="ARBA00023277"/>
    </source>
</evidence>
<comment type="caution">
    <text evidence="16">The sequence shown here is derived from an EMBL/GenBank/DDBJ whole genome shotgun (WGS) entry which is preliminary data.</text>
</comment>
<accession>R8ATT7</accession>
<evidence type="ECO:0000256" key="2">
    <source>
        <dbReference type="ARBA" id="ARBA00022679"/>
    </source>
</evidence>
<gene>
    <name evidence="16" type="ORF">PLESHI_04372</name>
</gene>
<dbReference type="InterPro" id="IPR050306">
    <property type="entry name" value="PfkB_Carbo_kinase"/>
</dbReference>
<dbReference type="GO" id="GO:0042840">
    <property type="term" value="P:D-glucuronate catabolic process"/>
    <property type="evidence" value="ECO:0007669"/>
    <property type="project" value="TreeGrafter"/>
</dbReference>
<evidence type="ECO:0000256" key="4">
    <source>
        <dbReference type="ARBA" id="ARBA00022777"/>
    </source>
</evidence>
<evidence type="ECO:0000256" key="14">
    <source>
        <dbReference type="ARBA" id="ARBA00080545"/>
    </source>
</evidence>
<dbReference type="GO" id="GO:0005524">
    <property type="term" value="F:ATP binding"/>
    <property type="evidence" value="ECO:0007669"/>
    <property type="project" value="UniProtKB-KW"/>
</dbReference>
<sequence length="309" mass="33863">MPAKIAVIGECMIEMSGKPFHTQTQAFGGDTLNTAIYLSRLLPDATLSYITALGTDEYSDLMQQAWQNEGIDCQFVFRDKYKLPGLYAITTSDDGERSFHYWRSDSAAKQLCDQPGFSAALSYMRTCDLIYLSGISLAILPEHAKVKLLNALQDLKARGVTIAVDSNYRPKLWLSHTAAREWMSQLYQLADLALLTVDDENLLYQTPLATPEQVAERIAGLGVTQIVLKLGKEGAIWYQQGQSEAVPAEVITHIVDTTAAGDSFNAAFIAAKLQGKGLSECCQWGNQLAGTVIQHRGAIIAKEQLPALV</sequence>
<proteinExistence type="inferred from homology"/>
<evidence type="ECO:0000256" key="12">
    <source>
        <dbReference type="ARBA" id="ARBA00067931"/>
    </source>
</evidence>
<evidence type="ECO:0000256" key="7">
    <source>
        <dbReference type="ARBA" id="ARBA00043951"/>
    </source>
</evidence>
<dbReference type="Pfam" id="PF00294">
    <property type="entry name" value="PfkB"/>
    <property type="match status" value="1"/>
</dbReference>
<evidence type="ECO:0000256" key="1">
    <source>
        <dbReference type="ARBA" id="ARBA00010688"/>
    </source>
</evidence>
<keyword evidence="5" id="KW-0067">ATP-binding</keyword>
<evidence type="ECO:0000313" key="17">
    <source>
        <dbReference type="Proteomes" id="UP000014012"/>
    </source>
</evidence>
<comment type="similarity">
    <text evidence="1">Belongs to the carbohydrate kinase PfkB family.</text>
</comment>
<evidence type="ECO:0000256" key="5">
    <source>
        <dbReference type="ARBA" id="ARBA00022840"/>
    </source>
</evidence>
<keyword evidence="4 16" id="KW-0418">Kinase</keyword>
<dbReference type="CDD" id="cd01166">
    <property type="entry name" value="KdgK"/>
    <property type="match status" value="1"/>
</dbReference>
<dbReference type="GO" id="GO:0019698">
    <property type="term" value="P:D-galacturonate catabolic process"/>
    <property type="evidence" value="ECO:0007669"/>
    <property type="project" value="TreeGrafter"/>
</dbReference>
<dbReference type="GO" id="GO:0008673">
    <property type="term" value="F:2-dehydro-3-deoxygluconokinase activity"/>
    <property type="evidence" value="ECO:0007669"/>
    <property type="project" value="UniProtKB-EC"/>
</dbReference>
<keyword evidence="3" id="KW-0547">Nucleotide-binding</keyword>
<evidence type="ECO:0000256" key="9">
    <source>
        <dbReference type="ARBA" id="ARBA00050729"/>
    </source>
</evidence>
<dbReference type="Proteomes" id="UP000014012">
    <property type="component" value="Unassembled WGS sequence"/>
</dbReference>
<dbReference type="EMBL" id="AQQO01000028">
    <property type="protein sequence ID" value="EON89764.1"/>
    <property type="molecule type" value="Genomic_DNA"/>
</dbReference>
<dbReference type="GO" id="GO:0005829">
    <property type="term" value="C:cytosol"/>
    <property type="evidence" value="ECO:0007669"/>
    <property type="project" value="TreeGrafter"/>
</dbReference>